<organism evidence="7 8">
    <name type="scientific">Mycoemilia scoparia</name>
    <dbReference type="NCBI Taxonomy" id="417184"/>
    <lineage>
        <taxon>Eukaryota</taxon>
        <taxon>Fungi</taxon>
        <taxon>Fungi incertae sedis</taxon>
        <taxon>Zoopagomycota</taxon>
        <taxon>Kickxellomycotina</taxon>
        <taxon>Kickxellomycetes</taxon>
        <taxon>Kickxellales</taxon>
        <taxon>Kickxellaceae</taxon>
        <taxon>Mycoemilia</taxon>
    </lineage>
</organism>
<keyword evidence="3 6" id="KW-0117">Actin capping</keyword>
<name>A0A9W7ZRM4_9FUNG</name>
<dbReference type="Gene3D" id="3.30.1140.60">
    <property type="entry name" value="F-actin capping protein, alpha subunit"/>
    <property type="match status" value="1"/>
</dbReference>
<evidence type="ECO:0000256" key="3">
    <source>
        <dbReference type="ARBA" id="ARBA00022467"/>
    </source>
</evidence>
<dbReference type="GO" id="GO:0051015">
    <property type="term" value="F:actin filament binding"/>
    <property type="evidence" value="ECO:0007669"/>
    <property type="project" value="TreeGrafter"/>
</dbReference>
<evidence type="ECO:0000256" key="6">
    <source>
        <dbReference type="RuleBase" id="RU365077"/>
    </source>
</evidence>
<dbReference type="GO" id="GO:0008290">
    <property type="term" value="C:F-actin capping protein complex"/>
    <property type="evidence" value="ECO:0007669"/>
    <property type="project" value="UniProtKB-UniRule"/>
</dbReference>
<comment type="similarity">
    <text evidence="1 6">Belongs to the F-actin-capping protein alpha subunit family.</text>
</comment>
<evidence type="ECO:0000256" key="5">
    <source>
        <dbReference type="ARBA" id="ARBA00025389"/>
    </source>
</evidence>
<evidence type="ECO:0000313" key="7">
    <source>
        <dbReference type="EMBL" id="KAJ1915182.1"/>
    </source>
</evidence>
<dbReference type="SUPFAM" id="SSF90096">
    <property type="entry name" value="Subunits of heterodimeric actin filament capping protein Capz"/>
    <property type="match status" value="1"/>
</dbReference>
<evidence type="ECO:0000256" key="4">
    <source>
        <dbReference type="ARBA" id="ARBA00023203"/>
    </source>
</evidence>
<comment type="function">
    <text evidence="5 6">F-actin-capping proteins bind in a Ca(2+)-independent manner to the fast growing ends of actin filaments (barbed end) thereby blocking the exchange of subunits at these ends. Unlike other capping proteins (such as gelsolin and severin), these proteins do not sever actin filaments.</text>
</comment>
<dbReference type="PRINTS" id="PR00191">
    <property type="entry name" value="FACTINCAPA"/>
</dbReference>
<keyword evidence="4 6" id="KW-0009">Actin-binding</keyword>
<dbReference type="InterPro" id="IPR002189">
    <property type="entry name" value="CapZ_alpha"/>
</dbReference>
<dbReference type="InterPro" id="IPR037282">
    <property type="entry name" value="CapZ_alpha/beta"/>
</dbReference>
<dbReference type="EMBL" id="JANBPU010000159">
    <property type="protein sequence ID" value="KAJ1915182.1"/>
    <property type="molecule type" value="Genomic_DNA"/>
</dbReference>
<sequence length="282" mass="32684">MNSYSLSVEEKIERVLTFLTSSPPGEENDVFNDIRGIINDDQALQDNIVPTLTKLSIERFQVVDIPDTALKTMITQYNQVEDNKYVDFNTKKAIVFDHLREKVVSCEDYEEESTLEELRSLVQKNVVGYLEDRYQEGVGCTFIVDDSKVVVCIVGNKFNPENFWNGSWRSSWIFDTSSGTIEGKVSVHIHYYEDGNVQQISNFDFNEQLNLTDDNSELASSIVKKIRALEQQYHRSLNDHYSQLSQKTFKAFRRMLPITRNKVDWDKIINYKIGESIENMSK</sequence>
<dbReference type="GO" id="GO:0030036">
    <property type="term" value="P:actin cytoskeleton organization"/>
    <property type="evidence" value="ECO:0007669"/>
    <property type="project" value="TreeGrafter"/>
</dbReference>
<dbReference type="PANTHER" id="PTHR10653">
    <property type="entry name" value="F-ACTIN-CAPPING PROTEIN SUBUNIT ALPHA"/>
    <property type="match status" value="1"/>
</dbReference>
<dbReference type="AlphaFoldDB" id="A0A9W7ZRM4"/>
<dbReference type="GO" id="GO:0051016">
    <property type="term" value="P:barbed-end actin filament capping"/>
    <property type="evidence" value="ECO:0007669"/>
    <property type="project" value="UniProtKB-UniRule"/>
</dbReference>
<dbReference type="InterPro" id="IPR042489">
    <property type="entry name" value="CapZ_alpha_1"/>
</dbReference>
<reference evidence="7" key="1">
    <citation type="submission" date="2022-07" db="EMBL/GenBank/DDBJ databases">
        <title>Phylogenomic reconstructions and comparative analyses of Kickxellomycotina fungi.</title>
        <authorList>
            <person name="Reynolds N.K."/>
            <person name="Stajich J.E."/>
            <person name="Barry K."/>
            <person name="Grigoriev I.V."/>
            <person name="Crous P."/>
            <person name="Smith M.E."/>
        </authorList>
    </citation>
    <scope>NUCLEOTIDE SEQUENCE</scope>
    <source>
        <strain evidence="7">NBRC 100468</strain>
    </source>
</reference>
<dbReference type="OrthoDB" id="340550at2759"/>
<comment type="caution">
    <text evidence="7">The sequence shown here is derived from an EMBL/GenBank/DDBJ whole genome shotgun (WGS) entry which is preliminary data.</text>
</comment>
<dbReference type="Pfam" id="PF01267">
    <property type="entry name" value="F-actin_cap_A"/>
    <property type="match status" value="1"/>
</dbReference>
<dbReference type="GO" id="GO:0030863">
    <property type="term" value="C:cortical cytoskeleton"/>
    <property type="evidence" value="ECO:0007669"/>
    <property type="project" value="TreeGrafter"/>
</dbReference>
<comment type="subunit">
    <text evidence="6">Heterodimer of an alpha and a beta subunit.</text>
</comment>
<keyword evidence="8" id="KW-1185">Reference proteome</keyword>
<dbReference type="InterPro" id="IPR042276">
    <property type="entry name" value="CapZ_alpha/beta_2"/>
</dbReference>
<evidence type="ECO:0000256" key="2">
    <source>
        <dbReference type="ARBA" id="ARBA00014038"/>
    </source>
</evidence>
<dbReference type="Gene3D" id="3.90.1150.210">
    <property type="entry name" value="F-actin capping protein, beta subunit"/>
    <property type="match status" value="1"/>
</dbReference>
<evidence type="ECO:0000256" key="1">
    <source>
        <dbReference type="ARBA" id="ARBA00010479"/>
    </source>
</evidence>
<proteinExistence type="inferred from homology"/>
<gene>
    <name evidence="7" type="primary">CAP1</name>
    <name evidence="7" type="ORF">H4219_004453</name>
</gene>
<dbReference type="FunFam" id="3.90.1150.210:FF:000003">
    <property type="entry name" value="F-actin-capping protein subunit alpha"/>
    <property type="match status" value="1"/>
</dbReference>
<protein>
    <recommendedName>
        <fullName evidence="2 6">F-actin-capping protein subunit alpha</fullName>
    </recommendedName>
</protein>
<accession>A0A9W7ZRM4</accession>
<evidence type="ECO:0000313" key="8">
    <source>
        <dbReference type="Proteomes" id="UP001150538"/>
    </source>
</evidence>
<dbReference type="Proteomes" id="UP001150538">
    <property type="component" value="Unassembled WGS sequence"/>
</dbReference>
<dbReference type="PANTHER" id="PTHR10653:SF0">
    <property type="entry name" value="F-ACTIN-CAPPING PROTEIN SUBUNIT ALPHA"/>
    <property type="match status" value="1"/>
</dbReference>